<dbReference type="OrthoDB" id="3205788at2759"/>
<dbReference type="STRING" id="1095629.A0A0C9X316"/>
<dbReference type="EMBL" id="KN838945">
    <property type="protein sequence ID" value="KIJ92036.1"/>
    <property type="molecule type" value="Genomic_DNA"/>
</dbReference>
<name>A0A0C9X316_9AGAR</name>
<evidence type="ECO:0000313" key="2">
    <source>
        <dbReference type="Proteomes" id="UP000054477"/>
    </source>
</evidence>
<reference evidence="1 2" key="1">
    <citation type="submission" date="2014-04" db="EMBL/GenBank/DDBJ databases">
        <authorList>
            <consortium name="DOE Joint Genome Institute"/>
            <person name="Kuo A."/>
            <person name="Kohler A."/>
            <person name="Nagy L.G."/>
            <person name="Floudas D."/>
            <person name="Copeland A."/>
            <person name="Barry K.W."/>
            <person name="Cichocki N."/>
            <person name="Veneault-Fourrey C."/>
            <person name="LaButti K."/>
            <person name="Lindquist E.A."/>
            <person name="Lipzen A."/>
            <person name="Lundell T."/>
            <person name="Morin E."/>
            <person name="Murat C."/>
            <person name="Sun H."/>
            <person name="Tunlid A."/>
            <person name="Henrissat B."/>
            <person name="Grigoriev I.V."/>
            <person name="Hibbett D.S."/>
            <person name="Martin F."/>
            <person name="Nordberg H.P."/>
            <person name="Cantor M.N."/>
            <person name="Hua S.X."/>
        </authorList>
    </citation>
    <scope>NUCLEOTIDE SEQUENCE [LARGE SCALE GENOMIC DNA]</scope>
    <source>
        <strain evidence="1 2">LaAM-08-1</strain>
    </source>
</reference>
<feature type="non-terminal residue" evidence="1">
    <location>
        <position position="81"/>
    </location>
</feature>
<dbReference type="Proteomes" id="UP000054477">
    <property type="component" value="Unassembled WGS sequence"/>
</dbReference>
<proteinExistence type="predicted"/>
<keyword evidence="2" id="KW-1185">Reference proteome</keyword>
<protein>
    <submittedName>
        <fullName evidence="1">Uncharacterized protein</fullName>
    </submittedName>
</protein>
<gene>
    <name evidence="1" type="ORF">K443DRAFT_27647</name>
</gene>
<dbReference type="HOGENOM" id="CLU_2612477_0_0_1"/>
<evidence type="ECO:0000313" key="1">
    <source>
        <dbReference type="EMBL" id="KIJ92036.1"/>
    </source>
</evidence>
<reference evidence="2" key="2">
    <citation type="submission" date="2015-01" db="EMBL/GenBank/DDBJ databases">
        <title>Evolutionary Origins and Diversification of the Mycorrhizal Mutualists.</title>
        <authorList>
            <consortium name="DOE Joint Genome Institute"/>
            <consortium name="Mycorrhizal Genomics Consortium"/>
            <person name="Kohler A."/>
            <person name="Kuo A."/>
            <person name="Nagy L.G."/>
            <person name="Floudas D."/>
            <person name="Copeland A."/>
            <person name="Barry K.W."/>
            <person name="Cichocki N."/>
            <person name="Veneault-Fourrey C."/>
            <person name="LaButti K."/>
            <person name="Lindquist E.A."/>
            <person name="Lipzen A."/>
            <person name="Lundell T."/>
            <person name="Morin E."/>
            <person name="Murat C."/>
            <person name="Riley R."/>
            <person name="Ohm R."/>
            <person name="Sun H."/>
            <person name="Tunlid A."/>
            <person name="Henrissat B."/>
            <person name="Grigoriev I.V."/>
            <person name="Hibbett D.S."/>
            <person name="Martin F."/>
        </authorList>
    </citation>
    <scope>NUCLEOTIDE SEQUENCE [LARGE SCALE GENOMIC DNA]</scope>
    <source>
        <strain evidence="2">LaAM-08-1</strain>
    </source>
</reference>
<accession>A0A0C9X316</accession>
<sequence>MVYDPSLPRRTSLGDALALMSEYVLDIMQPYPGDFETLGDGGVRQRFSVYRTSNPDWYRIIDRLSENTCVIPTSNLENPNF</sequence>
<organism evidence="1 2">
    <name type="scientific">Laccaria amethystina LaAM-08-1</name>
    <dbReference type="NCBI Taxonomy" id="1095629"/>
    <lineage>
        <taxon>Eukaryota</taxon>
        <taxon>Fungi</taxon>
        <taxon>Dikarya</taxon>
        <taxon>Basidiomycota</taxon>
        <taxon>Agaricomycotina</taxon>
        <taxon>Agaricomycetes</taxon>
        <taxon>Agaricomycetidae</taxon>
        <taxon>Agaricales</taxon>
        <taxon>Agaricineae</taxon>
        <taxon>Hydnangiaceae</taxon>
        <taxon>Laccaria</taxon>
    </lineage>
</organism>
<dbReference type="AlphaFoldDB" id="A0A0C9X316"/>